<sequence>MVTVCYNSPCLLDKFLSPDHLTLMLASLLIIVNFVSLAACSCFTVAPWDTYRSLVADIFSTPSLDACQDACLQNDQSSISQCAAASYSTISTCALLGVDTRRTFACRFTSGTLYVRDPTCTDCPTPVYVDPGCNAVLHLCTEATRNEDTLECATGSQLYLTDTNEATDPLSCVGGEWKQRANVYPPNTAVYCMTCANAVFGDPPAYNPDDVTPTRSPDGLSYTCPSPYYVWLAYHPDPANYNSYFFRRTTTFECQPASGYYWNTPGNDLGPQPTAMIKDWVDSGCAYDIGCAVYDFR</sequence>
<accession>A0A2A6C5D7</accession>
<dbReference type="PROSITE" id="PS50948">
    <property type="entry name" value="PAN"/>
    <property type="match status" value="1"/>
</dbReference>
<evidence type="ECO:0000313" key="1">
    <source>
        <dbReference type="EnsemblMetazoa" id="PPA34954.1"/>
    </source>
</evidence>
<reference evidence="1" key="2">
    <citation type="submission" date="2022-06" db="UniProtKB">
        <authorList>
            <consortium name="EnsemblMetazoa"/>
        </authorList>
    </citation>
    <scope>IDENTIFICATION</scope>
    <source>
        <strain evidence="1">PS312</strain>
    </source>
</reference>
<proteinExistence type="predicted"/>
<gene>
    <name evidence="1" type="primary">WBGene00273323</name>
</gene>
<evidence type="ECO:0000313" key="2">
    <source>
        <dbReference type="Proteomes" id="UP000005239"/>
    </source>
</evidence>
<protein>
    <submittedName>
        <fullName evidence="1">Apple domain-containing protein</fullName>
    </submittedName>
</protein>
<dbReference type="EnsemblMetazoa" id="PPA34954.1">
    <property type="protein sequence ID" value="PPA34954.1"/>
    <property type="gene ID" value="WBGene00273323"/>
</dbReference>
<name>A0A2A6C5D7_PRIPA</name>
<dbReference type="AlphaFoldDB" id="A0A2A6C5D7"/>
<keyword evidence="2" id="KW-1185">Reference proteome</keyword>
<accession>A0A8R1UL49</accession>
<dbReference type="InterPro" id="IPR003609">
    <property type="entry name" value="Pan_app"/>
</dbReference>
<dbReference type="Proteomes" id="UP000005239">
    <property type="component" value="Unassembled WGS sequence"/>
</dbReference>
<organism evidence="1 2">
    <name type="scientific">Pristionchus pacificus</name>
    <name type="common">Parasitic nematode worm</name>
    <dbReference type="NCBI Taxonomy" id="54126"/>
    <lineage>
        <taxon>Eukaryota</taxon>
        <taxon>Metazoa</taxon>
        <taxon>Ecdysozoa</taxon>
        <taxon>Nematoda</taxon>
        <taxon>Chromadorea</taxon>
        <taxon>Rhabditida</taxon>
        <taxon>Rhabditina</taxon>
        <taxon>Diplogasteromorpha</taxon>
        <taxon>Diplogasteroidea</taxon>
        <taxon>Neodiplogasteridae</taxon>
        <taxon>Pristionchus</taxon>
    </lineage>
</organism>
<reference evidence="2" key="1">
    <citation type="journal article" date="2008" name="Nat. Genet.">
        <title>The Pristionchus pacificus genome provides a unique perspective on nematode lifestyle and parasitism.</title>
        <authorList>
            <person name="Dieterich C."/>
            <person name="Clifton S.W."/>
            <person name="Schuster L.N."/>
            <person name="Chinwalla A."/>
            <person name="Delehaunty K."/>
            <person name="Dinkelacker I."/>
            <person name="Fulton L."/>
            <person name="Fulton R."/>
            <person name="Godfrey J."/>
            <person name="Minx P."/>
            <person name="Mitreva M."/>
            <person name="Roeseler W."/>
            <person name="Tian H."/>
            <person name="Witte H."/>
            <person name="Yang S.P."/>
            <person name="Wilson R.K."/>
            <person name="Sommer R.J."/>
        </authorList>
    </citation>
    <scope>NUCLEOTIDE SEQUENCE [LARGE SCALE GENOMIC DNA]</scope>
    <source>
        <strain evidence="2">PS312</strain>
    </source>
</reference>